<protein>
    <recommendedName>
        <fullName evidence="3">Type II secretion system protein GspG C-terminal domain-containing protein</fullName>
    </recommendedName>
</protein>
<accession>A0A1F4U8A4</accession>
<dbReference type="SUPFAM" id="SSF54523">
    <property type="entry name" value="Pili subunits"/>
    <property type="match status" value="1"/>
</dbReference>
<sequence length="159" mass="17271">MTVVVIIGIIIAMTIPNLIDIRARALEASLKANMHAVHLAVEEFCTIADGVYPGDLDTRISQVCSNPSDQSLADGRRIPPFSDRALLRPHTGLKNPFNAAEFVVDNLLIYPPVPVPPRGCTYYSSYLQDGCTPSAPGQIAYSFRLTAYGHSGPLQLTYP</sequence>
<gene>
    <name evidence="1" type="ORF">A2Y85_05110</name>
</gene>
<dbReference type="InterPro" id="IPR045584">
    <property type="entry name" value="Pilin-like"/>
</dbReference>
<name>A0A1F4U8A4_UNCW3</name>
<evidence type="ECO:0000313" key="1">
    <source>
        <dbReference type="EMBL" id="OGC41186.1"/>
    </source>
</evidence>
<reference evidence="1 2" key="1">
    <citation type="journal article" date="2016" name="Nat. Commun.">
        <title>Thousands of microbial genomes shed light on interconnected biogeochemical processes in an aquifer system.</title>
        <authorList>
            <person name="Anantharaman K."/>
            <person name="Brown C.T."/>
            <person name="Hug L.A."/>
            <person name="Sharon I."/>
            <person name="Castelle C.J."/>
            <person name="Probst A.J."/>
            <person name="Thomas B.C."/>
            <person name="Singh A."/>
            <person name="Wilkins M.J."/>
            <person name="Karaoz U."/>
            <person name="Brodie E.L."/>
            <person name="Williams K.H."/>
            <person name="Hubbard S.S."/>
            <person name="Banfield J.F."/>
        </authorList>
    </citation>
    <scope>NUCLEOTIDE SEQUENCE [LARGE SCALE GENOMIC DNA]</scope>
</reference>
<dbReference type="AlphaFoldDB" id="A0A1F4U8A4"/>
<comment type="caution">
    <text evidence="1">The sequence shown here is derived from an EMBL/GenBank/DDBJ whole genome shotgun (WGS) entry which is preliminary data.</text>
</comment>
<dbReference type="Gene3D" id="3.30.700.10">
    <property type="entry name" value="Glycoprotein, Type 4 Pilin"/>
    <property type="match status" value="1"/>
</dbReference>
<organism evidence="1 2">
    <name type="scientific">candidate division WOR-3 bacterium RBG_13_43_14</name>
    <dbReference type="NCBI Taxonomy" id="1802590"/>
    <lineage>
        <taxon>Bacteria</taxon>
        <taxon>Bacteria division WOR-3</taxon>
    </lineage>
</organism>
<evidence type="ECO:0008006" key="3">
    <source>
        <dbReference type="Google" id="ProtNLM"/>
    </source>
</evidence>
<dbReference type="Proteomes" id="UP000177025">
    <property type="component" value="Unassembled WGS sequence"/>
</dbReference>
<dbReference type="EMBL" id="MEUM01000118">
    <property type="protein sequence ID" value="OGC41186.1"/>
    <property type="molecule type" value="Genomic_DNA"/>
</dbReference>
<evidence type="ECO:0000313" key="2">
    <source>
        <dbReference type="Proteomes" id="UP000177025"/>
    </source>
</evidence>
<proteinExistence type="predicted"/>